<evidence type="ECO:0000313" key="2">
    <source>
        <dbReference type="Proteomes" id="UP001055811"/>
    </source>
</evidence>
<reference evidence="1 2" key="2">
    <citation type="journal article" date="2022" name="Mol. Ecol. Resour.">
        <title>The genomes of chicory, endive, great burdock and yacon provide insights into Asteraceae paleo-polyploidization history and plant inulin production.</title>
        <authorList>
            <person name="Fan W."/>
            <person name="Wang S."/>
            <person name="Wang H."/>
            <person name="Wang A."/>
            <person name="Jiang F."/>
            <person name="Liu H."/>
            <person name="Zhao H."/>
            <person name="Xu D."/>
            <person name="Zhang Y."/>
        </authorList>
    </citation>
    <scope>NUCLEOTIDE SEQUENCE [LARGE SCALE GENOMIC DNA]</scope>
    <source>
        <strain evidence="2">cv. Punajuju</strain>
        <tissue evidence="1">Leaves</tissue>
    </source>
</reference>
<accession>A0ACB9F4N1</accession>
<comment type="caution">
    <text evidence="1">The sequence shown here is derived from an EMBL/GenBank/DDBJ whole genome shotgun (WGS) entry which is preliminary data.</text>
</comment>
<dbReference type="EMBL" id="CM042011">
    <property type="protein sequence ID" value="KAI3765738.1"/>
    <property type="molecule type" value="Genomic_DNA"/>
</dbReference>
<name>A0ACB9F4N1_CICIN</name>
<proteinExistence type="predicted"/>
<evidence type="ECO:0000313" key="1">
    <source>
        <dbReference type="EMBL" id="KAI3765738.1"/>
    </source>
</evidence>
<gene>
    <name evidence="1" type="ORF">L2E82_15780</name>
</gene>
<reference evidence="2" key="1">
    <citation type="journal article" date="2022" name="Mol. Ecol. Resour.">
        <title>The genomes of chicory, endive, great burdock and yacon provide insights into Asteraceae palaeo-polyploidization history and plant inulin production.</title>
        <authorList>
            <person name="Fan W."/>
            <person name="Wang S."/>
            <person name="Wang H."/>
            <person name="Wang A."/>
            <person name="Jiang F."/>
            <person name="Liu H."/>
            <person name="Zhao H."/>
            <person name="Xu D."/>
            <person name="Zhang Y."/>
        </authorList>
    </citation>
    <scope>NUCLEOTIDE SEQUENCE [LARGE SCALE GENOMIC DNA]</scope>
    <source>
        <strain evidence="2">cv. Punajuju</strain>
    </source>
</reference>
<protein>
    <submittedName>
        <fullName evidence="1">Uncharacterized protein</fullName>
    </submittedName>
</protein>
<organism evidence="1 2">
    <name type="scientific">Cichorium intybus</name>
    <name type="common">Chicory</name>
    <dbReference type="NCBI Taxonomy" id="13427"/>
    <lineage>
        <taxon>Eukaryota</taxon>
        <taxon>Viridiplantae</taxon>
        <taxon>Streptophyta</taxon>
        <taxon>Embryophyta</taxon>
        <taxon>Tracheophyta</taxon>
        <taxon>Spermatophyta</taxon>
        <taxon>Magnoliopsida</taxon>
        <taxon>eudicotyledons</taxon>
        <taxon>Gunneridae</taxon>
        <taxon>Pentapetalae</taxon>
        <taxon>asterids</taxon>
        <taxon>campanulids</taxon>
        <taxon>Asterales</taxon>
        <taxon>Asteraceae</taxon>
        <taxon>Cichorioideae</taxon>
        <taxon>Cichorieae</taxon>
        <taxon>Cichoriinae</taxon>
        <taxon>Cichorium</taxon>
    </lineage>
</organism>
<keyword evidence="2" id="KW-1185">Reference proteome</keyword>
<dbReference type="Proteomes" id="UP001055811">
    <property type="component" value="Linkage Group LG03"/>
</dbReference>
<sequence>MTDDSIDASDHRLLRHNVYFPDYNILKDTRYTTNGQRKLLISDDHVSGTTKESLNVVESYNPKDILCYVKTTMKIWN</sequence>